<feature type="chain" id="PRO_5046678139" evidence="2">
    <location>
        <begin position="22"/>
        <end position="366"/>
    </location>
</feature>
<evidence type="ECO:0000313" key="4">
    <source>
        <dbReference type="Proteomes" id="UP000642144"/>
    </source>
</evidence>
<feature type="region of interest" description="Disordered" evidence="1">
    <location>
        <begin position="171"/>
        <end position="195"/>
    </location>
</feature>
<accession>A0ABW9W436</accession>
<dbReference type="PANTHER" id="PTHR10443:SF12">
    <property type="entry name" value="DIPEPTIDASE"/>
    <property type="match status" value="1"/>
</dbReference>
<dbReference type="PROSITE" id="PS51365">
    <property type="entry name" value="RENAL_DIPEPTIDASE_2"/>
    <property type="match status" value="1"/>
</dbReference>
<organism evidence="3 4">
    <name type="scientific">Duganella levis</name>
    <dbReference type="NCBI Taxonomy" id="2692169"/>
    <lineage>
        <taxon>Bacteria</taxon>
        <taxon>Pseudomonadati</taxon>
        <taxon>Pseudomonadota</taxon>
        <taxon>Betaproteobacteria</taxon>
        <taxon>Burkholderiales</taxon>
        <taxon>Oxalobacteraceae</taxon>
        <taxon>Telluria group</taxon>
        <taxon>Duganella</taxon>
    </lineage>
</organism>
<dbReference type="SUPFAM" id="SSF51556">
    <property type="entry name" value="Metallo-dependent hydrolases"/>
    <property type="match status" value="1"/>
</dbReference>
<dbReference type="Pfam" id="PF01244">
    <property type="entry name" value="Peptidase_M19"/>
    <property type="match status" value="1"/>
</dbReference>
<dbReference type="Proteomes" id="UP000642144">
    <property type="component" value="Unassembled WGS sequence"/>
</dbReference>
<evidence type="ECO:0000313" key="3">
    <source>
        <dbReference type="EMBL" id="MYN28777.1"/>
    </source>
</evidence>
<sequence>MNRTLYCLIAGLILGAGNAGAADATLVEQARQIHQRIIAIDSHVDLPFDYPGAAADGPTQIDLPKVLRGQLKGAALAVFVPQGPRTADGYAKASEEAEKKYQLIKSFAEDNPDKAALAYTPEDVRRIAGQGKFAVLISVLNAYPLGTDVNQLDAWYQRGVRVLGYTHAGNNQWSDSSRPSKALNDTPDQSGGLTELGKQGVARLNQLGVLIDVSQLTTPALKQVLALTRAPVVATHSGLKAIVDAPRNLSDEELDLIKQNGGVVQVVAFSNYLRKAPEGVKAGPATVAQLVDAIDYAVKRIGVDHVGIASDFNHGGGVQGWDNEGEAQNVTIELLRRGYSERDIAKLWGGNFLRVLGEAQKLATTH</sequence>
<evidence type="ECO:0000256" key="1">
    <source>
        <dbReference type="SAM" id="MobiDB-lite"/>
    </source>
</evidence>
<evidence type="ECO:0000256" key="2">
    <source>
        <dbReference type="SAM" id="SignalP"/>
    </source>
</evidence>
<dbReference type="CDD" id="cd01301">
    <property type="entry name" value="rDP_like"/>
    <property type="match status" value="1"/>
</dbReference>
<dbReference type="Gene3D" id="3.20.20.140">
    <property type="entry name" value="Metal-dependent hydrolases"/>
    <property type="match status" value="1"/>
</dbReference>
<feature type="signal peptide" evidence="2">
    <location>
        <begin position="1"/>
        <end position="21"/>
    </location>
</feature>
<keyword evidence="4" id="KW-1185">Reference proteome</keyword>
<proteinExistence type="predicted"/>
<dbReference type="PANTHER" id="PTHR10443">
    <property type="entry name" value="MICROSOMAL DIPEPTIDASE"/>
    <property type="match status" value="1"/>
</dbReference>
<dbReference type="EMBL" id="WWCT01000018">
    <property type="protein sequence ID" value="MYN28777.1"/>
    <property type="molecule type" value="Genomic_DNA"/>
</dbReference>
<dbReference type="InterPro" id="IPR032466">
    <property type="entry name" value="Metal_Hydrolase"/>
</dbReference>
<name>A0ABW9W436_9BURK</name>
<reference evidence="3 4" key="1">
    <citation type="submission" date="2019-12" db="EMBL/GenBank/DDBJ databases">
        <title>Novel species isolated from a subtropical stream in China.</title>
        <authorList>
            <person name="Lu H."/>
        </authorList>
    </citation>
    <scope>NUCLEOTIDE SEQUENCE [LARGE SCALE GENOMIC DNA]</scope>
    <source>
        <strain evidence="3 4">CY42W</strain>
    </source>
</reference>
<protein>
    <submittedName>
        <fullName evidence="3">Membrane dipeptidase</fullName>
    </submittedName>
</protein>
<dbReference type="RefSeq" id="WP_161056574.1">
    <property type="nucleotide sequence ID" value="NZ_WWCT01000018.1"/>
</dbReference>
<dbReference type="InterPro" id="IPR008257">
    <property type="entry name" value="Pept_M19"/>
</dbReference>
<comment type="caution">
    <text evidence="3">The sequence shown here is derived from an EMBL/GenBank/DDBJ whole genome shotgun (WGS) entry which is preliminary data.</text>
</comment>
<gene>
    <name evidence="3" type="ORF">GTP69_20455</name>
</gene>
<keyword evidence="2" id="KW-0732">Signal</keyword>